<dbReference type="Proteomes" id="UP000007755">
    <property type="component" value="Unassembled WGS sequence"/>
</dbReference>
<feature type="region of interest" description="Disordered" evidence="1">
    <location>
        <begin position="31"/>
        <end position="143"/>
    </location>
</feature>
<name>F4WI85_ACREC</name>
<dbReference type="AlphaFoldDB" id="F4WI85"/>
<keyword evidence="3" id="KW-1185">Reference proteome</keyword>
<evidence type="ECO:0000256" key="1">
    <source>
        <dbReference type="SAM" id="MobiDB-lite"/>
    </source>
</evidence>
<evidence type="ECO:0000313" key="2">
    <source>
        <dbReference type="EMBL" id="EGI66016.1"/>
    </source>
</evidence>
<feature type="compositionally biased region" description="Basic and acidic residues" evidence="1">
    <location>
        <begin position="35"/>
        <end position="51"/>
    </location>
</feature>
<dbReference type="InParanoid" id="F4WI85"/>
<evidence type="ECO:0000313" key="3">
    <source>
        <dbReference type="Proteomes" id="UP000007755"/>
    </source>
</evidence>
<feature type="compositionally biased region" description="Basic and acidic residues" evidence="1">
    <location>
        <begin position="118"/>
        <end position="140"/>
    </location>
</feature>
<protein>
    <submittedName>
        <fullName evidence="2">Uncharacterized protein</fullName>
    </submittedName>
</protein>
<gene>
    <name evidence="2" type="ORF">G5I_05407</name>
</gene>
<organism evidence="3">
    <name type="scientific">Acromyrmex echinatior</name>
    <name type="common">Panamanian leafcutter ant</name>
    <name type="synonym">Acromyrmex octospinosus echinatior</name>
    <dbReference type="NCBI Taxonomy" id="103372"/>
    <lineage>
        <taxon>Eukaryota</taxon>
        <taxon>Metazoa</taxon>
        <taxon>Ecdysozoa</taxon>
        <taxon>Arthropoda</taxon>
        <taxon>Hexapoda</taxon>
        <taxon>Insecta</taxon>
        <taxon>Pterygota</taxon>
        <taxon>Neoptera</taxon>
        <taxon>Endopterygota</taxon>
        <taxon>Hymenoptera</taxon>
        <taxon>Apocrita</taxon>
        <taxon>Aculeata</taxon>
        <taxon>Formicoidea</taxon>
        <taxon>Formicidae</taxon>
        <taxon>Myrmicinae</taxon>
        <taxon>Acromyrmex</taxon>
    </lineage>
</organism>
<feature type="compositionally biased region" description="Pro residues" evidence="1">
    <location>
        <begin position="62"/>
        <end position="76"/>
    </location>
</feature>
<feature type="compositionally biased region" description="Polar residues" evidence="1">
    <location>
        <begin position="177"/>
        <end position="188"/>
    </location>
</feature>
<accession>F4WI85</accession>
<proteinExistence type="predicted"/>
<sequence>MDPWGVSLPLTRPEVNWPESRVAFPSSGLGIMADLHSDTEGVRSFKKSEKEEVYDEWTDSTTPPPPPSPSSSPPPSGGGRWRKGKKKCSVQTRQRLSPTEAVQIGGNAKRLPWSGNARQRDRKKEEDTGGYLVRRERDDGSNPLQCSAAARELLFPTGCTTHGGVLAQVGATAAAQPDSTPVSRSTDANCPAPQRSLRTSDDAR</sequence>
<dbReference type="EMBL" id="GL888175">
    <property type="protein sequence ID" value="EGI66016.1"/>
    <property type="molecule type" value="Genomic_DNA"/>
</dbReference>
<reference evidence="2" key="1">
    <citation type="submission" date="2011-02" db="EMBL/GenBank/DDBJ databases">
        <title>The genome of the leaf-cutting ant Acromyrmex echinatior suggests key adaptations to social evolution and fungus farming.</title>
        <authorList>
            <person name="Nygaard S."/>
            <person name="Zhang G."/>
        </authorList>
    </citation>
    <scope>NUCLEOTIDE SEQUENCE</scope>
</reference>
<feature type="region of interest" description="Disordered" evidence="1">
    <location>
        <begin position="174"/>
        <end position="204"/>
    </location>
</feature>